<sequence>MKDIRTKLMQDLERIEAEDYQLREGEQLQEFVALMLQYIGDPQPELRDNLIYPTFHHWIAIENKFTDDELRSLLATLLDEQHLFHDIGSDGEPSVFTRTFSVLPVALILRRHCKQPFLEQADFLHVKESLLRYYKEEKDLRGFLTEGGWAHSAAHGADALDELVQCSESDEALQLEVLAAISGMLHNGKHIFNDQEDERIATIVFTMMTNHLLLQQKLVDWIHALAECQEWPRSRGKTIAVVNTKNFLRSLYFRQREGCQEKENDFAAAILAAERKVNHFVSNHS</sequence>
<keyword evidence="4" id="KW-1185">Reference proteome</keyword>
<gene>
    <name evidence="2" type="ORF">ADS79_01780</name>
    <name evidence="1" type="ORF">BRE01_16390</name>
</gene>
<dbReference type="OrthoDB" id="7619731at2"/>
<dbReference type="PATRIC" id="fig|54915.3.peg.5511"/>
<reference evidence="1 4" key="3">
    <citation type="submission" date="2019-06" db="EMBL/GenBank/DDBJ databases">
        <title>Whole genome shotgun sequence of Brevibacillus reuszeri NBRC 15719.</title>
        <authorList>
            <person name="Hosoyama A."/>
            <person name="Uohara A."/>
            <person name="Ohji S."/>
            <person name="Ichikawa N."/>
        </authorList>
    </citation>
    <scope>NUCLEOTIDE SEQUENCE [LARGE SCALE GENOMIC DNA]</scope>
    <source>
        <strain evidence="1 4">NBRC 15719</strain>
    </source>
</reference>
<evidence type="ECO:0000313" key="1">
    <source>
        <dbReference type="EMBL" id="GED67937.1"/>
    </source>
</evidence>
<dbReference type="EMBL" id="BJON01000006">
    <property type="protein sequence ID" value="GED67937.1"/>
    <property type="molecule type" value="Genomic_DNA"/>
</dbReference>
<proteinExistence type="predicted"/>
<reference evidence="2" key="2">
    <citation type="submission" date="2015-07" db="EMBL/GenBank/DDBJ databases">
        <title>MeaNS - Measles Nucleotide Surveillance Program.</title>
        <authorList>
            <person name="Tran T."/>
            <person name="Druce J."/>
        </authorList>
    </citation>
    <scope>NUCLEOTIDE SEQUENCE</scope>
    <source>
        <strain evidence="2">DSM 9887</strain>
    </source>
</reference>
<evidence type="ECO:0000313" key="3">
    <source>
        <dbReference type="Proteomes" id="UP000036834"/>
    </source>
</evidence>
<comment type="caution">
    <text evidence="2">The sequence shown here is derived from an EMBL/GenBank/DDBJ whole genome shotgun (WGS) entry which is preliminary data.</text>
</comment>
<evidence type="ECO:0000313" key="4">
    <source>
        <dbReference type="Proteomes" id="UP000319578"/>
    </source>
</evidence>
<dbReference type="Pfam" id="PF10978">
    <property type="entry name" value="DUF2785"/>
    <property type="match status" value="1"/>
</dbReference>
<reference evidence="3" key="1">
    <citation type="submission" date="2015-07" db="EMBL/GenBank/DDBJ databases">
        <title>Genome sequencing project for genomic taxonomy and phylogenomics of Bacillus-like bacteria.</title>
        <authorList>
            <person name="Liu B."/>
            <person name="Wang J."/>
            <person name="Zhu Y."/>
            <person name="Liu G."/>
            <person name="Chen Q."/>
            <person name="Chen Z."/>
            <person name="Lan J."/>
            <person name="Che J."/>
            <person name="Ge C."/>
            <person name="Shi H."/>
            <person name="Pan Z."/>
            <person name="Liu X."/>
        </authorList>
    </citation>
    <scope>NUCLEOTIDE SEQUENCE [LARGE SCALE GENOMIC DNA]</scope>
    <source>
        <strain evidence="3">DSM 9887</strain>
    </source>
</reference>
<accession>A0A0K9Z0K2</accession>
<dbReference type="RefSeq" id="WP_049736690.1">
    <property type="nucleotide sequence ID" value="NZ_BJON01000006.1"/>
</dbReference>
<name>A0A0K9Z0K2_9BACL</name>
<dbReference type="Proteomes" id="UP000319578">
    <property type="component" value="Unassembled WGS sequence"/>
</dbReference>
<dbReference type="InterPro" id="IPR021247">
    <property type="entry name" value="DUF2785"/>
</dbReference>
<protein>
    <submittedName>
        <fullName evidence="1">Membrane protein</fullName>
    </submittedName>
</protein>
<dbReference type="EMBL" id="LGIQ01000002">
    <property type="protein sequence ID" value="KNB74446.1"/>
    <property type="molecule type" value="Genomic_DNA"/>
</dbReference>
<dbReference type="AlphaFoldDB" id="A0A0K9Z0K2"/>
<dbReference type="Proteomes" id="UP000036834">
    <property type="component" value="Unassembled WGS sequence"/>
</dbReference>
<organism evidence="2 3">
    <name type="scientific">Brevibacillus reuszeri</name>
    <dbReference type="NCBI Taxonomy" id="54915"/>
    <lineage>
        <taxon>Bacteria</taxon>
        <taxon>Bacillati</taxon>
        <taxon>Bacillota</taxon>
        <taxon>Bacilli</taxon>
        <taxon>Bacillales</taxon>
        <taxon>Paenibacillaceae</taxon>
        <taxon>Brevibacillus</taxon>
    </lineage>
</organism>
<dbReference type="STRING" id="54915.ADS79_01780"/>
<evidence type="ECO:0000313" key="2">
    <source>
        <dbReference type="EMBL" id="KNB74446.1"/>
    </source>
</evidence>